<comment type="caution">
    <text evidence="2">The sequence shown here is derived from an EMBL/GenBank/DDBJ whole genome shotgun (WGS) entry which is preliminary data.</text>
</comment>
<protein>
    <recommendedName>
        <fullName evidence="4">Lipoprotein</fullName>
    </recommendedName>
</protein>
<feature type="chain" id="PRO_5040245230" description="Lipoprotein" evidence="1">
    <location>
        <begin position="29"/>
        <end position="129"/>
    </location>
</feature>
<dbReference type="EMBL" id="JAFBWN010000003">
    <property type="protein sequence ID" value="MBM2354329.1"/>
    <property type="molecule type" value="Genomic_DNA"/>
</dbReference>
<reference evidence="2" key="1">
    <citation type="submission" date="2021-01" db="EMBL/GenBank/DDBJ databases">
        <title>Diatom-associated Roseobacters Show Island Model of Population Structure.</title>
        <authorList>
            <person name="Qu L."/>
            <person name="Feng X."/>
            <person name="Chen Y."/>
            <person name="Li L."/>
            <person name="Wang X."/>
            <person name="Hu Z."/>
            <person name="Wang H."/>
            <person name="Luo H."/>
        </authorList>
    </citation>
    <scope>NUCLEOTIDE SEQUENCE</scope>
    <source>
        <strain evidence="2">SM26-45</strain>
    </source>
</reference>
<dbReference type="AlphaFoldDB" id="A0A9Q2NH52"/>
<accession>A0A9Q2NH52</accession>
<name>A0A9Q2NH52_9RHOB</name>
<dbReference type="Proteomes" id="UP000809337">
    <property type="component" value="Unassembled WGS sequence"/>
</dbReference>
<organism evidence="2 3">
    <name type="scientific">Pseudosulfitobacter pseudonitzschiae</name>
    <dbReference type="NCBI Taxonomy" id="1402135"/>
    <lineage>
        <taxon>Bacteria</taxon>
        <taxon>Pseudomonadati</taxon>
        <taxon>Pseudomonadota</taxon>
        <taxon>Alphaproteobacteria</taxon>
        <taxon>Rhodobacterales</taxon>
        <taxon>Roseobacteraceae</taxon>
        <taxon>Pseudosulfitobacter</taxon>
    </lineage>
</organism>
<sequence>MFKPFATAALAGCLLLSACAEKSENVQAAQVSTIGYDRLTCRQIAEEATLVSQRAQAVSGEQNEAAKNDAVATGVALVVFWPAAFFIKGNKAKAAELARLKGELNALEQVSVRKNCGITFQKAPLAKSE</sequence>
<gene>
    <name evidence="2" type="ORF">JQX14_07260</name>
</gene>
<evidence type="ECO:0000313" key="2">
    <source>
        <dbReference type="EMBL" id="MBM2354329.1"/>
    </source>
</evidence>
<dbReference type="RefSeq" id="WP_231033360.1">
    <property type="nucleotide sequence ID" value="NZ_JAJNGX010000003.1"/>
</dbReference>
<evidence type="ECO:0008006" key="4">
    <source>
        <dbReference type="Google" id="ProtNLM"/>
    </source>
</evidence>
<keyword evidence="1" id="KW-0732">Signal</keyword>
<proteinExistence type="predicted"/>
<feature type="signal peptide" evidence="1">
    <location>
        <begin position="1"/>
        <end position="28"/>
    </location>
</feature>
<dbReference type="PROSITE" id="PS51257">
    <property type="entry name" value="PROKAR_LIPOPROTEIN"/>
    <property type="match status" value="1"/>
</dbReference>
<evidence type="ECO:0000256" key="1">
    <source>
        <dbReference type="SAM" id="SignalP"/>
    </source>
</evidence>
<evidence type="ECO:0000313" key="3">
    <source>
        <dbReference type="Proteomes" id="UP000809337"/>
    </source>
</evidence>